<keyword evidence="2" id="KW-1185">Reference proteome</keyword>
<evidence type="ECO:0000313" key="1">
    <source>
        <dbReference type="EMBL" id="CAB0008963.1"/>
    </source>
</evidence>
<dbReference type="Proteomes" id="UP000479000">
    <property type="component" value="Unassembled WGS sequence"/>
</dbReference>
<proteinExistence type="predicted"/>
<name>A0A6H5H0G2_9HEMI</name>
<dbReference type="AlphaFoldDB" id="A0A6H5H0G2"/>
<accession>A0A6H5H0G2</accession>
<sequence length="57" mass="6551">MGDQRWIHVARSFRRSSDVPAGLRVQQMAVFHLHRFLQAVLGLGPCLDYSCLRQRLG</sequence>
<evidence type="ECO:0000313" key="2">
    <source>
        <dbReference type="Proteomes" id="UP000479000"/>
    </source>
</evidence>
<gene>
    <name evidence="1" type="ORF">NTEN_LOCUS14162</name>
</gene>
<dbReference type="EMBL" id="CADCXU010021209">
    <property type="protein sequence ID" value="CAB0008963.1"/>
    <property type="molecule type" value="Genomic_DNA"/>
</dbReference>
<reference evidence="1 2" key="1">
    <citation type="submission" date="2020-02" db="EMBL/GenBank/DDBJ databases">
        <authorList>
            <person name="Ferguson B K."/>
        </authorList>
    </citation>
    <scope>NUCLEOTIDE SEQUENCE [LARGE SCALE GENOMIC DNA]</scope>
</reference>
<feature type="non-terminal residue" evidence="1">
    <location>
        <position position="57"/>
    </location>
</feature>
<protein>
    <submittedName>
        <fullName evidence="1">Uncharacterized protein</fullName>
    </submittedName>
</protein>
<organism evidence="1 2">
    <name type="scientific">Nesidiocoris tenuis</name>
    <dbReference type="NCBI Taxonomy" id="355587"/>
    <lineage>
        <taxon>Eukaryota</taxon>
        <taxon>Metazoa</taxon>
        <taxon>Ecdysozoa</taxon>
        <taxon>Arthropoda</taxon>
        <taxon>Hexapoda</taxon>
        <taxon>Insecta</taxon>
        <taxon>Pterygota</taxon>
        <taxon>Neoptera</taxon>
        <taxon>Paraneoptera</taxon>
        <taxon>Hemiptera</taxon>
        <taxon>Heteroptera</taxon>
        <taxon>Panheteroptera</taxon>
        <taxon>Cimicomorpha</taxon>
        <taxon>Miridae</taxon>
        <taxon>Dicyphina</taxon>
        <taxon>Nesidiocoris</taxon>
    </lineage>
</organism>